<dbReference type="Proteomes" id="UP000487350">
    <property type="component" value="Unassembled WGS sequence"/>
</dbReference>
<sequence length="329" mass="37175">MQDLNPALLKLARPSGAKHRWWALQPPLPLRPLAPPQPVLPPRLLTEPIGMVSASLVGMPYAIASLIGQYLAPQELPVLIHTSLATRWAAHQDVRYVERKRYRAASRARDESTTYQVSDGLACRAFYATCIEIAHARAARGEAHALYPAMREAERLAELPELSAASYASERLLVEAAAGWALDAGSAWRIHEWNWRVREAQRAGRAPMPLLDPADRLRDELESLRKRLAYVITADLRRFNEFADEPSRRQCPIHYIEHFADEPFEPGDMIEQTHRFDDGQLQTQRQPRPDPAADETMVRFKFGPDSVLGVVYVHVFNLPKADLDMNAPD</sequence>
<protein>
    <submittedName>
        <fullName evidence="1">Uncharacterized protein</fullName>
    </submittedName>
</protein>
<proteinExistence type="predicted"/>
<reference evidence="1 2" key="1">
    <citation type="submission" date="2019-11" db="EMBL/GenBank/DDBJ databases">
        <title>Caenimonas koreensis gen. nov., sp. nov., isolated from activated sludge.</title>
        <authorList>
            <person name="Seung H.R."/>
        </authorList>
    </citation>
    <scope>NUCLEOTIDE SEQUENCE [LARGE SCALE GENOMIC DNA]</scope>
    <source>
        <strain evidence="1 2">EMB320</strain>
    </source>
</reference>
<gene>
    <name evidence="1" type="ORF">GHT07_18325</name>
</gene>
<dbReference type="RefSeq" id="WP_153586543.1">
    <property type="nucleotide sequence ID" value="NZ_WJBU01000021.1"/>
</dbReference>
<evidence type="ECO:0000313" key="2">
    <source>
        <dbReference type="Proteomes" id="UP000487350"/>
    </source>
</evidence>
<comment type="caution">
    <text evidence="1">The sequence shown here is derived from an EMBL/GenBank/DDBJ whole genome shotgun (WGS) entry which is preliminary data.</text>
</comment>
<dbReference type="AlphaFoldDB" id="A0A844AXZ4"/>
<keyword evidence="2" id="KW-1185">Reference proteome</keyword>
<evidence type="ECO:0000313" key="1">
    <source>
        <dbReference type="EMBL" id="MRD49235.1"/>
    </source>
</evidence>
<name>A0A844AXZ4_9BURK</name>
<organism evidence="1 2">
    <name type="scientific">Caenimonas koreensis DSM 17982</name>
    <dbReference type="NCBI Taxonomy" id="1121255"/>
    <lineage>
        <taxon>Bacteria</taxon>
        <taxon>Pseudomonadati</taxon>
        <taxon>Pseudomonadota</taxon>
        <taxon>Betaproteobacteria</taxon>
        <taxon>Burkholderiales</taxon>
        <taxon>Comamonadaceae</taxon>
        <taxon>Caenimonas</taxon>
    </lineage>
</organism>
<accession>A0A844AXZ4</accession>
<dbReference type="EMBL" id="WJBU01000021">
    <property type="protein sequence ID" value="MRD49235.1"/>
    <property type="molecule type" value="Genomic_DNA"/>
</dbReference>